<dbReference type="AlphaFoldDB" id="A0A0E9PL48"/>
<organism evidence="1">
    <name type="scientific">Anguilla anguilla</name>
    <name type="common">European freshwater eel</name>
    <name type="synonym">Muraena anguilla</name>
    <dbReference type="NCBI Taxonomy" id="7936"/>
    <lineage>
        <taxon>Eukaryota</taxon>
        <taxon>Metazoa</taxon>
        <taxon>Chordata</taxon>
        <taxon>Craniata</taxon>
        <taxon>Vertebrata</taxon>
        <taxon>Euteleostomi</taxon>
        <taxon>Actinopterygii</taxon>
        <taxon>Neopterygii</taxon>
        <taxon>Teleostei</taxon>
        <taxon>Anguilliformes</taxon>
        <taxon>Anguillidae</taxon>
        <taxon>Anguilla</taxon>
    </lineage>
</organism>
<reference evidence="1" key="2">
    <citation type="journal article" date="2015" name="Fish Shellfish Immunol.">
        <title>Early steps in the European eel (Anguilla anguilla)-Vibrio vulnificus interaction in the gills: Role of the RtxA13 toxin.</title>
        <authorList>
            <person name="Callol A."/>
            <person name="Pajuelo D."/>
            <person name="Ebbesson L."/>
            <person name="Teles M."/>
            <person name="MacKenzie S."/>
            <person name="Amaro C."/>
        </authorList>
    </citation>
    <scope>NUCLEOTIDE SEQUENCE</scope>
</reference>
<sequence length="62" mass="7044">MGIAFISSKEQALCMFFLINPWRTVLIRVYCALDGDGEPFLSKSFILRCCCLQPSITLQILK</sequence>
<dbReference type="EMBL" id="GBXM01104009">
    <property type="protein sequence ID" value="JAH04568.1"/>
    <property type="molecule type" value="Transcribed_RNA"/>
</dbReference>
<accession>A0A0E9PL48</accession>
<evidence type="ECO:0000313" key="1">
    <source>
        <dbReference type="EMBL" id="JAH04568.1"/>
    </source>
</evidence>
<name>A0A0E9PL48_ANGAN</name>
<proteinExistence type="predicted"/>
<reference evidence="1" key="1">
    <citation type="submission" date="2014-11" db="EMBL/GenBank/DDBJ databases">
        <authorList>
            <person name="Amaro Gonzalez C."/>
        </authorList>
    </citation>
    <scope>NUCLEOTIDE SEQUENCE</scope>
</reference>
<protein>
    <submittedName>
        <fullName evidence="1">Uncharacterized protein</fullName>
    </submittedName>
</protein>